<evidence type="ECO:0000313" key="7">
    <source>
        <dbReference type="Proteomes" id="UP000076935"/>
    </source>
</evidence>
<dbReference type="PANTHER" id="PTHR39181:SF1">
    <property type="entry name" value="TYROSINE-PROTEIN PHOSPHATASE YWQE"/>
    <property type="match status" value="1"/>
</dbReference>
<comment type="similarity">
    <text evidence="1 5">Belongs to the metallo-dependent hydrolases superfamily. CpsB/CapC family.</text>
</comment>
<dbReference type="STRING" id="29332.AWH48_07800"/>
<evidence type="ECO:0000256" key="4">
    <source>
        <dbReference type="ARBA" id="ARBA00051722"/>
    </source>
</evidence>
<dbReference type="PANTHER" id="PTHR39181">
    <property type="entry name" value="TYROSINE-PROTEIN PHOSPHATASE YWQE"/>
    <property type="match status" value="1"/>
</dbReference>
<dbReference type="EC" id="3.1.3.48" evidence="5"/>
<evidence type="ECO:0000256" key="3">
    <source>
        <dbReference type="ARBA" id="ARBA00022912"/>
    </source>
</evidence>
<evidence type="ECO:0000313" key="6">
    <source>
        <dbReference type="EMBL" id="OAH58960.1"/>
    </source>
</evidence>
<dbReference type="EMBL" id="LQWY01000067">
    <property type="protein sequence ID" value="OAH58960.1"/>
    <property type="molecule type" value="Genomic_DNA"/>
</dbReference>
<sequence>MVDLHSHILSGLDDGAADIVESIEMAKQAEKEGIRMIVATPHHQNGQYKNEKAAVEAAVLTLNKHLYESSIDVTIYAGQEVRMYGELLEDYENNKLLPVGQSTCMLIEFPSNGIPAFAEQVLFDMQLHGITPIIVHPERNIAISENPDKLYKLIKNGALSQITAASINGQFGKKIKHLSMQLIEANLTHFIASDAHNTTTRAFGLRQAYDAIDPDYAEYFKENAEIVLNGGYIAKEQPHHVAHKKKFLGLF</sequence>
<dbReference type="InterPro" id="IPR016667">
    <property type="entry name" value="Caps_polysacc_synth_CpsB/CapC"/>
</dbReference>
<accession>A0A177KZZ6</accession>
<dbReference type="Pfam" id="PF19567">
    <property type="entry name" value="CpsB_CapC"/>
    <property type="match status" value="1"/>
</dbReference>
<protein>
    <recommendedName>
        <fullName evidence="5">Tyrosine-protein phosphatase</fullName>
        <ecNumber evidence="5">3.1.3.48</ecNumber>
    </recommendedName>
</protein>
<organism evidence="6 7">
    <name type="scientific">Domibacillus aminovorans</name>
    <dbReference type="NCBI Taxonomy" id="29332"/>
    <lineage>
        <taxon>Bacteria</taxon>
        <taxon>Bacillati</taxon>
        <taxon>Bacillota</taxon>
        <taxon>Bacilli</taxon>
        <taxon>Bacillales</taxon>
        <taxon>Bacillaceae</taxon>
        <taxon>Domibacillus</taxon>
    </lineage>
</organism>
<dbReference type="GO" id="GO:0030145">
    <property type="term" value="F:manganese ion binding"/>
    <property type="evidence" value="ECO:0007669"/>
    <property type="project" value="UniProtKB-UniRule"/>
</dbReference>
<dbReference type="PIRSF" id="PIRSF016557">
    <property type="entry name" value="Caps_synth_CpsB"/>
    <property type="match status" value="1"/>
</dbReference>
<dbReference type="SUPFAM" id="SSF89550">
    <property type="entry name" value="PHP domain-like"/>
    <property type="match status" value="1"/>
</dbReference>
<gene>
    <name evidence="6" type="ORF">AWH49_04660</name>
</gene>
<name>A0A177KZZ6_9BACI</name>
<keyword evidence="7" id="KW-1185">Reference proteome</keyword>
<evidence type="ECO:0000256" key="1">
    <source>
        <dbReference type="ARBA" id="ARBA00005750"/>
    </source>
</evidence>
<dbReference type="Proteomes" id="UP000076935">
    <property type="component" value="Unassembled WGS sequence"/>
</dbReference>
<reference evidence="6 7" key="1">
    <citation type="submission" date="2016-01" db="EMBL/GenBank/DDBJ databases">
        <title>Investigation of taxonomic status of Bacillus aminovorans.</title>
        <authorList>
            <person name="Verma A."/>
            <person name="Pal Y."/>
            <person name="Krishnamurthi S."/>
        </authorList>
    </citation>
    <scope>NUCLEOTIDE SEQUENCE [LARGE SCALE GENOMIC DNA]</scope>
    <source>
        <strain evidence="6 7">DSM 1314</strain>
    </source>
</reference>
<keyword evidence="3 5" id="KW-0904">Protein phosphatase</keyword>
<evidence type="ECO:0000256" key="5">
    <source>
        <dbReference type="PIRNR" id="PIRNR016557"/>
    </source>
</evidence>
<dbReference type="AlphaFoldDB" id="A0A177KZZ6"/>
<proteinExistence type="inferred from homology"/>
<comment type="caution">
    <text evidence="6">The sequence shown here is derived from an EMBL/GenBank/DDBJ whole genome shotgun (WGS) entry which is preliminary data.</text>
</comment>
<evidence type="ECO:0000256" key="2">
    <source>
        <dbReference type="ARBA" id="ARBA00022801"/>
    </source>
</evidence>
<keyword evidence="2 5" id="KW-0378">Hydrolase</keyword>
<dbReference type="GO" id="GO:0004725">
    <property type="term" value="F:protein tyrosine phosphatase activity"/>
    <property type="evidence" value="ECO:0007669"/>
    <property type="project" value="UniProtKB-UniRule"/>
</dbReference>
<dbReference type="InterPro" id="IPR016195">
    <property type="entry name" value="Pol/histidinol_Pase-like"/>
</dbReference>
<dbReference type="Gene3D" id="3.20.20.140">
    <property type="entry name" value="Metal-dependent hydrolases"/>
    <property type="match status" value="1"/>
</dbReference>
<dbReference type="RefSeq" id="WP_063966684.1">
    <property type="nucleotide sequence ID" value="NZ_JBCNAN010000007.1"/>
</dbReference>
<comment type="catalytic activity">
    <reaction evidence="4 5">
        <text>O-phospho-L-tyrosyl-[protein] + H2O = L-tyrosyl-[protein] + phosphate</text>
        <dbReference type="Rhea" id="RHEA:10684"/>
        <dbReference type="Rhea" id="RHEA-COMP:10136"/>
        <dbReference type="Rhea" id="RHEA-COMP:20101"/>
        <dbReference type="ChEBI" id="CHEBI:15377"/>
        <dbReference type="ChEBI" id="CHEBI:43474"/>
        <dbReference type="ChEBI" id="CHEBI:46858"/>
        <dbReference type="ChEBI" id="CHEBI:61978"/>
        <dbReference type="EC" id="3.1.3.48"/>
    </reaction>
</comment>